<proteinExistence type="predicted"/>
<accession>A0A5C6MHN8</accession>
<keyword evidence="2" id="KW-1185">Reference proteome</keyword>
<dbReference type="Proteomes" id="UP000324091">
    <property type="component" value="Unassembled WGS sequence"/>
</dbReference>
<name>A0A5C6MHN8_9TELE</name>
<evidence type="ECO:0000313" key="1">
    <source>
        <dbReference type="EMBL" id="TWW54108.1"/>
    </source>
</evidence>
<sequence>MPKPPQLTLLNMEKQRFYSELLPDVRAFPPFSKVEPGQPVEETHFDRLYPRSRSFSHHPTLMAIDRLSARVTADADTKPPVDPPFHTTLTREQDPEILELLHLRQDLLPDPEKALYLFLSEDHGL</sequence>
<dbReference type="EMBL" id="RHFK02000399">
    <property type="protein sequence ID" value="TWW54108.1"/>
    <property type="molecule type" value="Genomic_DNA"/>
</dbReference>
<organism evidence="1 2">
    <name type="scientific">Takifugu flavidus</name>
    <name type="common">sansaifugu</name>
    <dbReference type="NCBI Taxonomy" id="433684"/>
    <lineage>
        <taxon>Eukaryota</taxon>
        <taxon>Metazoa</taxon>
        <taxon>Chordata</taxon>
        <taxon>Craniata</taxon>
        <taxon>Vertebrata</taxon>
        <taxon>Euteleostomi</taxon>
        <taxon>Actinopterygii</taxon>
        <taxon>Neopterygii</taxon>
        <taxon>Teleostei</taxon>
        <taxon>Neoteleostei</taxon>
        <taxon>Acanthomorphata</taxon>
        <taxon>Eupercaria</taxon>
        <taxon>Tetraodontiformes</taxon>
        <taxon>Tetradontoidea</taxon>
        <taxon>Tetraodontidae</taxon>
        <taxon>Takifugu</taxon>
    </lineage>
</organism>
<evidence type="ECO:0000313" key="2">
    <source>
        <dbReference type="Proteomes" id="UP000324091"/>
    </source>
</evidence>
<reference evidence="1 2" key="1">
    <citation type="submission" date="2019-04" db="EMBL/GenBank/DDBJ databases">
        <title>Chromosome genome assembly for Takifugu flavidus.</title>
        <authorList>
            <person name="Xiao S."/>
        </authorList>
    </citation>
    <scope>NUCLEOTIDE SEQUENCE [LARGE SCALE GENOMIC DNA]</scope>
    <source>
        <strain evidence="1">HTHZ2018</strain>
        <tissue evidence="1">Muscle</tissue>
    </source>
</reference>
<protein>
    <submittedName>
        <fullName evidence="1">Uncharacterized protein</fullName>
    </submittedName>
</protein>
<dbReference type="AlphaFoldDB" id="A0A5C6MHN8"/>
<comment type="caution">
    <text evidence="1">The sequence shown here is derived from an EMBL/GenBank/DDBJ whole genome shotgun (WGS) entry which is preliminary data.</text>
</comment>
<gene>
    <name evidence="1" type="ORF">D4764_0211280</name>
</gene>